<evidence type="ECO:0000256" key="4">
    <source>
        <dbReference type="ARBA" id="ARBA00022833"/>
    </source>
</evidence>
<dbReference type="Pfam" id="PF22505">
    <property type="entry name" value="RNase_J_b_CASP"/>
    <property type="match status" value="1"/>
</dbReference>
<dbReference type="InterPro" id="IPR055132">
    <property type="entry name" value="RNase_J_b_CASP"/>
</dbReference>
<keyword evidence="3" id="KW-0378">Hydrolase</keyword>
<dbReference type="Pfam" id="PF00753">
    <property type="entry name" value="Lactamase_B"/>
    <property type="match status" value="1"/>
</dbReference>
<dbReference type="GO" id="GO:0003723">
    <property type="term" value="F:RNA binding"/>
    <property type="evidence" value="ECO:0007669"/>
    <property type="project" value="UniProtKB-KW"/>
</dbReference>
<comment type="caution">
    <text evidence="9">The sequence shown here is derived from an EMBL/GenBank/DDBJ whole genome shotgun (WGS) entry which is preliminary data.</text>
</comment>
<keyword evidence="1" id="KW-0540">Nuclease</keyword>
<keyword evidence="10" id="KW-1185">Reference proteome</keyword>
<evidence type="ECO:0000256" key="2">
    <source>
        <dbReference type="ARBA" id="ARBA00022723"/>
    </source>
</evidence>
<feature type="compositionally biased region" description="Basic residues" evidence="7">
    <location>
        <begin position="906"/>
        <end position="915"/>
    </location>
</feature>
<evidence type="ECO:0000313" key="9">
    <source>
        <dbReference type="EMBL" id="KAF9671687.1"/>
    </source>
</evidence>
<dbReference type="SUPFAM" id="SSF56281">
    <property type="entry name" value="Metallo-hydrolase/oxidoreductase"/>
    <property type="match status" value="1"/>
</dbReference>
<dbReference type="GO" id="GO:0046872">
    <property type="term" value="F:metal ion binding"/>
    <property type="evidence" value="ECO:0007669"/>
    <property type="project" value="UniProtKB-KW"/>
</dbReference>
<proteinExistence type="predicted"/>
<dbReference type="Gene3D" id="1.10.10.60">
    <property type="entry name" value="Homeodomain-like"/>
    <property type="match status" value="1"/>
</dbReference>
<accession>A0A835JI73</accession>
<dbReference type="Pfam" id="PF13837">
    <property type="entry name" value="Myb_DNA-bind_4"/>
    <property type="match status" value="1"/>
</dbReference>
<dbReference type="SMART" id="SM00849">
    <property type="entry name" value="Lactamase_B"/>
    <property type="match status" value="1"/>
</dbReference>
<dbReference type="InterPro" id="IPR036866">
    <property type="entry name" value="RibonucZ/Hydroxyglut_hydro"/>
</dbReference>
<dbReference type="CDD" id="cd12203">
    <property type="entry name" value="GT1"/>
    <property type="match status" value="1"/>
</dbReference>
<feature type="compositionally biased region" description="Basic and acidic residues" evidence="7">
    <location>
        <begin position="786"/>
        <end position="800"/>
    </location>
</feature>
<evidence type="ECO:0000256" key="3">
    <source>
        <dbReference type="ARBA" id="ARBA00022801"/>
    </source>
</evidence>
<dbReference type="GO" id="GO:0004527">
    <property type="term" value="F:exonuclease activity"/>
    <property type="evidence" value="ECO:0007669"/>
    <property type="project" value="UniProtKB-KW"/>
</dbReference>
<dbReference type="AlphaFoldDB" id="A0A835JI73"/>
<evidence type="ECO:0000256" key="1">
    <source>
        <dbReference type="ARBA" id="ARBA00022722"/>
    </source>
</evidence>
<evidence type="ECO:0000256" key="7">
    <source>
        <dbReference type="SAM" id="MobiDB-lite"/>
    </source>
</evidence>
<sequence length="1007" mass="111704">MQLGFSGGFSLYCTSSRKPLKTTSPNMAAAFSALSFCPYTFFFRPSSTKFCVSCSVGSPTTTTIGSRGTKAPPRKRTGRTEGTGKSMEDSVKRKMEQFYEGSDGPPLRIVPIGGLGEIGMNCMLVGNYDRYILIDAGVMFPDYDELGVQKIIPDTTFIRRWKHKIEAVIITHGHEDHIGALPWVIPALDHHTPIYASSFTMELIKKRLKENGIFVPSRLKVFKTKRKFTAGPFEIEPIRVTHSIPDCCGLVLRCADGTILHTGDWKIDESPLDGKVFDRETLEELSKEGVTLFVEEIMVFVGPANENMPSKFLSFVLECFSNMLLLKSGFFRKVMRLTICMMSDSTNVLSPGRTTSESVVADALLRRISAAKGRIITTQFASNIHRLGSVKAAADLTGRKLVFVGMSLRTYLDAAWKDGKAPIDPSTLVKVEDIDSYAPKDLLIVTTGSQAEPRAALNLASYGSSHAFKLNKEDVILYSAKVIPGNESRVMKMMNRISEIGSTIVMGKNEMLHTSGHGYRGELEEVLKIVKPQHFLPIHGELLFLKEHELLGKSTGIHHTTDVLSIMPESTEKGVPFQLRYCMVYLEKRLLCQIALVNDVHMDVIKNGEMLGVSHLRNRRVLSNGFVSLGKENLQLMYNDGDKAFGTSTELCIDERLKIATDGIVVVSMEILRPQNLDGLVQKSLKGKIKITTRCLWLDKGKLLDALHKAAHAALSSCPVNCPLTHMERTVSEMLRKMVRKYSGKRPEVIAIAVENPAAVLSDELNARLSGNSHVGFGTSALRKIVDGHPKGNQVDRKQPDGNGYAHLEKTLPQNLEVDGIEFEREQLPEEEGMSSSPNLAEGHSSDSEDQDDFQKSFVPSSSQVSELVKSDESLVPAGEQMNKLKEDGADSSDDDLLENQNSSPKRSKSVKRNKWKPEEVKGLIKMRGELHSRFQAVRGRMALWEEISTNLMADGINRSPGQCKSLWTSLVQKYEESKNGKKGQKAWPYFEDMDNILSDSETVAAN</sequence>
<dbReference type="InterPro" id="IPR001279">
    <property type="entry name" value="Metallo-B-lactamas"/>
</dbReference>
<gene>
    <name evidence="9" type="ORF">SADUNF_Sadunf12G0073500</name>
</gene>
<dbReference type="PANTHER" id="PTHR43694:SF1">
    <property type="entry name" value="RIBONUCLEASE J"/>
    <property type="match status" value="1"/>
</dbReference>
<protein>
    <recommendedName>
        <fullName evidence="8">Myb-like domain-containing protein</fullName>
    </recommendedName>
</protein>
<dbReference type="Gene3D" id="3.10.20.580">
    <property type="match status" value="1"/>
</dbReference>
<keyword evidence="5" id="KW-0269">Exonuclease</keyword>
<dbReference type="Proteomes" id="UP000657918">
    <property type="component" value="Unassembled WGS sequence"/>
</dbReference>
<evidence type="ECO:0000313" key="10">
    <source>
        <dbReference type="Proteomes" id="UP000657918"/>
    </source>
</evidence>
<dbReference type="Pfam" id="PF07521">
    <property type="entry name" value="RMMBL"/>
    <property type="match status" value="1"/>
</dbReference>
<dbReference type="PROSITE" id="PS50090">
    <property type="entry name" value="MYB_LIKE"/>
    <property type="match status" value="1"/>
</dbReference>
<dbReference type="InterPro" id="IPR001005">
    <property type="entry name" value="SANT/Myb"/>
</dbReference>
<evidence type="ECO:0000256" key="5">
    <source>
        <dbReference type="ARBA" id="ARBA00022839"/>
    </source>
</evidence>
<keyword evidence="4" id="KW-0862">Zinc</keyword>
<dbReference type="InterPro" id="IPR044822">
    <property type="entry name" value="Myb_DNA-bind_4"/>
</dbReference>
<dbReference type="OrthoDB" id="17458at2759"/>
<dbReference type="PANTHER" id="PTHR43694">
    <property type="entry name" value="RIBONUCLEASE J"/>
    <property type="match status" value="1"/>
</dbReference>
<feature type="domain" description="Myb-like" evidence="8">
    <location>
        <begin position="908"/>
        <end position="972"/>
    </location>
</feature>
<feature type="region of interest" description="Disordered" evidence="7">
    <location>
        <begin position="786"/>
        <end position="915"/>
    </location>
</feature>
<dbReference type="EMBL" id="JADGMS010000012">
    <property type="protein sequence ID" value="KAF9671687.1"/>
    <property type="molecule type" value="Genomic_DNA"/>
</dbReference>
<organism evidence="9 10">
    <name type="scientific">Salix dunnii</name>
    <dbReference type="NCBI Taxonomy" id="1413687"/>
    <lineage>
        <taxon>Eukaryota</taxon>
        <taxon>Viridiplantae</taxon>
        <taxon>Streptophyta</taxon>
        <taxon>Embryophyta</taxon>
        <taxon>Tracheophyta</taxon>
        <taxon>Spermatophyta</taxon>
        <taxon>Magnoliopsida</taxon>
        <taxon>eudicotyledons</taxon>
        <taxon>Gunneridae</taxon>
        <taxon>Pentapetalae</taxon>
        <taxon>rosids</taxon>
        <taxon>fabids</taxon>
        <taxon>Malpighiales</taxon>
        <taxon>Salicaceae</taxon>
        <taxon>Saliceae</taxon>
        <taxon>Salix</taxon>
    </lineage>
</organism>
<name>A0A835JI73_9ROSI</name>
<evidence type="ECO:0000256" key="6">
    <source>
        <dbReference type="ARBA" id="ARBA00022884"/>
    </source>
</evidence>
<evidence type="ECO:0000259" key="8">
    <source>
        <dbReference type="PROSITE" id="PS50090"/>
    </source>
</evidence>
<dbReference type="InterPro" id="IPR042173">
    <property type="entry name" value="RNase_J_2"/>
</dbReference>
<keyword evidence="6" id="KW-0694">RNA-binding</keyword>
<dbReference type="Gene3D" id="3.40.50.10710">
    <property type="entry name" value="Metallo-hydrolase/oxidoreductase"/>
    <property type="match status" value="1"/>
</dbReference>
<dbReference type="CDD" id="cd07714">
    <property type="entry name" value="RNaseJ_MBL-fold"/>
    <property type="match status" value="1"/>
</dbReference>
<keyword evidence="2" id="KW-0479">Metal-binding</keyword>
<dbReference type="Gene3D" id="3.60.15.10">
    <property type="entry name" value="Ribonuclease Z/Hydroxyacylglutathione hydrolase-like"/>
    <property type="match status" value="1"/>
</dbReference>
<reference evidence="9 10" key="1">
    <citation type="submission" date="2020-10" db="EMBL/GenBank/DDBJ databases">
        <title>Plant Genome Project.</title>
        <authorList>
            <person name="Zhang R.-G."/>
        </authorList>
    </citation>
    <scope>NUCLEOTIDE SEQUENCE [LARGE SCALE GENOMIC DNA]</scope>
    <source>
        <strain evidence="9">FAFU-HL-1</strain>
        <tissue evidence="9">Leaf</tissue>
    </source>
</reference>
<feature type="region of interest" description="Disordered" evidence="7">
    <location>
        <begin position="62"/>
        <end position="90"/>
    </location>
</feature>
<dbReference type="InterPro" id="IPR011108">
    <property type="entry name" value="RMMBL"/>
</dbReference>